<dbReference type="PROSITE" id="PS50025">
    <property type="entry name" value="LAM_G_DOMAIN"/>
    <property type="match status" value="1"/>
</dbReference>
<dbReference type="SMART" id="SM00282">
    <property type="entry name" value="LamG"/>
    <property type="match status" value="1"/>
</dbReference>
<feature type="domain" description="Laminin G" evidence="2">
    <location>
        <begin position="1"/>
        <end position="111"/>
    </location>
</feature>
<dbReference type="InterPro" id="IPR001791">
    <property type="entry name" value="Laminin_G"/>
</dbReference>
<gene>
    <name evidence="3" type="ORF">M9458_012421</name>
</gene>
<dbReference type="AlphaFoldDB" id="A0ABD0R7X0"/>
<dbReference type="EMBL" id="JAMKFB020000005">
    <property type="protein sequence ID" value="KAL0194125.1"/>
    <property type="molecule type" value="Genomic_DNA"/>
</dbReference>
<comment type="caution">
    <text evidence="3">The sequence shown here is derived from an EMBL/GenBank/DDBJ whole genome shotgun (WGS) entry which is preliminary data.</text>
</comment>
<proteinExistence type="predicted"/>
<sequence length="111" mass="12557">FNESMYSYASAPWPQPSHNYLSFMEFEMTFQPTKPDGTLLYTDDAASRDFLSISLVGGYVEFRFDCGSGATVIRSEEAIAMDMWHELRVSRTAKNGILQVDNQRPVEGMAE</sequence>
<dbReference type="Proteomes" id="UP001529510">
    <property type="component" value="Unassembled WGS sequence"/>
</dbReference>
<feature type="non-terminal residue" evidence="3">
    <location>
        <position position="111"/>
    </location>
</feature>
<dbReference type="SUPFAM" id="SSF49899">
    <property type="entry name" value="Concanavalin A-like lectins/glucanases"/>
    <property type="match status" value="1"/>
</dbReference>
<evidence type="ECO:0000256" key="1">
    <source>
        <dbReference type="PROSITE-ProRule" id="PRU00122"/>
    </source>
</evidence>
<dbReference type="Pfam" id="PF00054">
    <property type="entry name" value="Laminin_G_1"/>
    <property type="match status" value="1"/>
</dbReference>
<dbReference type="InterPro" id="IPR050372">
    <property type="entry name" value="Neurexin-related_CASP"/>
</dbReference>
<accession>A0ABD0R7X0</accession>
<evidence type="ECO:0000313" key="3">
    <source>
        <dbReference type="EMBL" id="KAL0194125.1"/>
    </source>
</evidence>
<dbReference type="Gene3D" id="2.60.120.200">
    <property type="match status" value="1"/>
</dbReference>
<reference evidence="3 4" key="1">
    <citation type="submission" date="2024-05" db="EMBL/GenBank/DDBJ databases">
        <title>Genome sequencing and assembly of Indian major carp, Cirrhinus mrigala (Hamilton, 1822).</title>
        <authorList>
            <person name="Mohindra V."/>
            <person name="Chowdhury L.M."/>
            <person name="Lal K."/>
            <person name="Jena J.K."/>
        </authorList>
    </citation>
    <scope>NUCLEOTIDE SEQUENCE [LARGE SCALE GENOMIC DNA]</scope>
    <source>
        <strain evidence="3">CM1030</strain>
        <tissue evidence="3">Blood</tissue>
    </source>
</reference>
<organism evidence="3 4">
    <name type="scientific">Cirrhinus mrigala</name>
    <name type="common">Mrigala</name>
    <dbReference type="NCBI Taxonomy" id="683832"/>
    <lineage>
        <taxon>Eukaryota</taxon>
        <taxon>Metazoa</taxon>
        <taxon>Chordata</taxon>
        <taxon>Craniata</taxon>
        <taxon>Vertebrata</taxon>
        <taxon>Euteleostomi</taxon>
        <taxon>Actinopterygii</taxon>
        <taxon>Neopterygii</taxon>
        <taxon>Teleostei</taxon>
        <taxon>Ostariophysi</taxon>
        <taxon>Cypriniformes</taxon>
        <taxon>Cyprinidae</taxon>
        <taxon>Labeoninae</taxon>
        <taxon>Labeonini</taxon>
        <taxon>Cirrhinus</taxon>
    </lineage>
</organism>
<evidence type="ECO:0000259" key="2">
    <source>
        <dbReference type="PROSITE" id="PS50025"/>
    </source>
</evidence>
<dbReference type="PANTHER" id="PTHR15036">
    <property type="entry name" value="PIKACHURIN-LIKE PROTEIN"/>
    <property type="match status" value="1"/>
</dbReference>
<protein>
    <recommendedName>
        <fullName evidence="2">Laminin G domain-containing protein</fullName>
    </recommendedName>
</protein>
<dbReference type="PANTHER" id="PTHR15036:SF88">
    <property type="entry name" value="PIKACHURIN"/>
    <property type="match status" value="1"/>
</dbReference>
<dbReference type="InterPro" id="IPR013320">
    <property type="entry name" value="ConA-like_dom_sf"/>
</dbReference>
<comment type="caution">
    <text evidence="1">Lacks conserved residue(s) required for the propagation of feature annotation.</text>
</comment>
<feature type="non-terminal residue" evidence="3">
    <location>
        <position position="1"/>
    </location>
</feature>
<dbReference type="CDD" id="cd00110">
    <property type="entry name" value="LamG"/>
    <property type="match status" value="1"/>
</dbReference>
<keyword evidence="4" id="KW-1185">Reference proteome</keyword>
<evidence type="ECO:0000313" key="4">
    <source>
        <dbReference type="Proteomes" id="UP001529510"/>
    </source>
</evidence>
<name>A0ABD0R7X0_CIRMR</name>